<dbReference type="Gene3D" id="3.30.450.40">
    <property type="match status" value="1"/>
</dbReference>
<dbReference type="Pfam" id="PF09339">
    <property type="entry name" value="HTH_IclR"/>
    <property type="match status" value="1"/>
</dbReference>
<sequence>MPSSENGSGRADIQAVDRVGQILDLFNHSTSVLTTNGVAAALGLNRTTAHRYLTSMAADDLLRVSTDPPGYRLGSLILRLGGLAIGNRSVVTVAAERMAKLADEVGTTISLSLWTSAGPVVARVQEPKGRGVVLTFRVGTVLPIDTAQAAVFLAFGGEHDEQEAALSALPEPAQSVTRAKVAEVRRTGLATAVNEVNGTCGLAAPIFDSTGVCAALAIVDTFGSASNSAFPFRLARLQEAAQDLTARLGGALPVPTA</sequence>
<dbReference type="InterPro" id="IPR029016">
    <property type="entry name" value="GAF-like_dom_sf"/>
</dbReference>
<dbReference type="GO" id="GO:0045892">
    <property type="term" value="P:negative regulation of DNA-templated transcription"/>
    <property type="evidence" value="ECO:0007669"/>
    <property type="project" value="TreeGrafter"/>
</dbReference>
<evidence type="ECO:0000313" key="7">
    <source>
        <dbReference type="Proteomes" id="UP000184363"/>
    </source>
</evidence>
<dbReference type="PROSITE" id="PS51077">
    <property type="entry name" value="HTH_ICLR"/>
    <property type="match status" value="1"/>
</dbReference>
<organism evidence="6 7">
    <name type="scientific">Pseudonocardia thermophila</name>
    <dbReference type="NCBI Taxonomy" id="1848"/>
    <lineage>
        <taxon>Bacteria</taxon>
        <taxon>Bacillati</taxon>
        <taxon>Actinomycetota</taxon>
        <taxon>Actinomycetes</taxon>
        <taxon>Pseudonocardiales</taxon>
        <taxon>Pseudonocardiaceae</taxon>
        <taxon>Pseudonocardia</taxon>
    </lineage>
</organism>
<dbReference type="SUPFAM" id="SSF55781">
    <property type="entry name" value="GAF domain-like"/>
    <property type="match status" value="1"/>
</dbReference>
<proteinExistence type="predicted"/>
<dbReference type="STRING" id="1848.SAMN05443637_11058"/>
<keyword evidence="2" id="KW-0238">DNA-binding</keyword>
<dbReference type="InterPro" id="IPR014757">
    <property type="entry name" value="Tscrpt_reg_IclR_C"/>
</dbReference>
<dbReference type="InterPro" id="IPR050707">
    <property type="entry name" value="HTH_MetabolicPath_Reg"/>
</dbReference>
<keyword evidence="3" id="KW-0804">Transcription</keyword>
<evidence type="ECO:0000259" key="4">
    <source>
        <dbReference type="PROSITE" id="PS51077"/>
    </source>
</evidence>
<dbReference type="RefSeq" id="WP_159444910.1">
    <property type="nucleotide sequence ID" value="NZ_CALGVN010000001.1"/>
</dbReference>
<dbReference type="SMART" id="SM00346">
    <property type="entry name" value="HTH_ICLR"/>
    <property type="match status" value="1"/>
</dbReference>
<evidence type="ECO:0000256" key="1">
    <source>
        <dbReference type="ARBA" id="ARBA00023015"/>
    </source>
</evidence>
<feature type="domain" description="HTH iclR-type" evidence="4">
    <location>
        <begin position="13"/>
        <end position="75"/>
    </location>
</feature>
<dbReference type="InterPro" id="IPR036388">
    <property type="entry name" value="WH-like_DNA-bd_sf"/>
</dbReference>
<dbReference type="PANTHER" id="PTHR30136">
    <property type="entry name" value="HELIX-TURN-HELIX TRANSCRIPTIONAL REGULATOR, ICLR FAMILY"/>
    <property type="match status" value="1"/>
</dbReference>
<evidence type="ECO:0000313" key="6">
    <source>
        <dbReference type="EMBL" id="SHK68210.1"/>
    </source>
</evidence>
<dbReference type="InterPro" id="IPR005471">
    <property type="entry name" value="Tscrpt_reg_IclR_N"/>
</dbReference>
<accession>A0A1M6UGB9</accession>
<dbReference type="InterPro" id="IPR036390">
    <property type="entry name" value="WH_DNA-bd_sf"/>
</dbReference>
<gene>
    <name evidence="6" type="ORF">SAMN05443637_11058</name>
</gene>
<dbReference type="SUPFAM" id="SSF46785">
    <property type="entry name" value="Winged helix' DNA-binding domain"/>
    <property type="match status" value="1"/>
</dbReference>
<dbReference type="AlphaFoldDB" id="A0A1M6UGB9"/>
<protein>
    <submittedName>
        <fullName evidence="6">Transcriptional regulator, IclR family</fullName>
    </submittedName>
</protein>
<evidence type="ECO:0000256" key="3">
    <source>
        <dbReference type="ARBA" id="ARBA00023163"/>
    </source>
</evidence>
<dbReference type="Gene3D" id="1.10.10.10">
    <property type="entry name" value="Winged helix-like DNA-binding domain superfamily/Winged helix DNA-binding domain"/>
    <property type="match status" value="1"/>
</dbReference>
<dbReference type="PROSITE" id="PS51078">
    <property type="entry name" value="ICLR_ED"/>
    <property type="match status" value="1"/>
</dbReference>
<reference evidence="6 7" key="1">
    <citation type="submission" date="2016-11" db="EMBL/GenBank/DDBJ databases">
        <authorList>
            <person name="Jaros S."/>
            <person name="Januszkiewicz K."/>
            <person name="Wedrychowicz H."/>
        </authorList>
    </citation>
    <scope>NUCLEOTIDE SEQUENCE [LARGE SCALE GENOMIC DNA]</scope>
    <source>
        <strain evidence="6 7">DSM 43832</strain>
    </source>
</reference>
<dbReference type="Proteomes" id="UP000184363">
    <property type="component" value="Unassembled WGS sequence"/>
</dbReference>
<dbReference type="OrthoDB" id="4474362at2"/>
<dbReference type="GO" id="GO:0003677">
    <property type="term" value="F:DNA binding"/>
    <property type="evidence" value="ECO:0007669"/>
    <property type="project" value="UniProtKB-KW"/>
</dbReference>
<dbReference type="PANTHER" id="PTHR30136:SF8">
    <property type="entry name" value="TRANSCRIPTIONAL REGULATORY PROTEIN"/>
    <property type="match status" value="1"/>
</dbReference>
<dbReference type="GO" id="GO:0003700">
    <property type="term" value="F:DNA-binding transcription factor activity"/>
    <property type="evidence" value="ECO:0007669"/>
    <property type="project" value="TreeGrafter"/>
</dbReference>
<name>A0A1M6UGB9_PSETH</name>
<keyword evidence="1" id="KW-0805">Transcription regulation</keyword>
<dbReference type="Pfam" id="PF01614">
    <property type="entry name" value="IclR_C"/>
    <property type="match status" value="1"/>
</dbReference>
<dbReference type="EMBL" id="FRAP01000010">
    <property type="protein sequence ID" value="SHK68210.1"/>
    <property type="molecule type" value="Genomic_DNA"/>
</dbReference>
<evidence type="ECO:0000256" key="2">
    <source>
        <dbReference type="ARBA" id="ARBA00023125"/>
    </source>
</evidence>
<keyword evidence="7" id="KW-1185">Reference proteome</keyword>
<feature type="domain" description="IclR-ED" evidence="5">
    <location>
        <begin position="76"/>
        <end position="250"/>
    </location>
</feature>
<evidence type="ECO:0000259" key="5">
    <source>
        <dbReference type="PROSITE" id="PS51078"/>
    </source>
</evidence>